<geneLocation type="plasmid" evidence="3 4">
    <name>pAT1</name>
</geneLocation>
<feature type="domain" description="PBSX phage terminase small subunit-like N-terminal" evidence="2">
    <location>
        <begin position="1"/>
        <end position="51"/>
    </location>
</feature>
<organism evidence="3 4">
    <name type="scientific">Aneurinibacillus thermoaerophilus</name>
    <dbReference type="NCBI Taxonomy" id="143495"/>
    <lineage>
        <taxon>Bacteria</taxon>
        <taxon>Bacillati</taxon>
        <taxon>Bacillota</taxon>
        <taxon>Bacilli</taxon>
        <taxon>Bacillales</taxon>
        <taxon>Paenibacillaceae</taxon>
        <taxon>Aneurinibacillus group</taxon>
        <taxon>Aneurinibacillus</taxon>
    </lineage>
</organism>
<protein>
    <submittedName>
        <fullName evidence="3">Terminase</fullName>
    </submittedName>
</protein>
<dbReference type="NCBIfam" id="NF040601">
    <property type="entry name" value="TerS_not_xtmA"/>
    <property type="match status" value="1"/>
</dbReference>
<feature type="compositionally biased region" description="Basic and acidic residues" evidence="1">
    <location>
        <begin position="65"/>
        <end position="77"/>
    </location>
</feature>
<evidence type="ECO:0000256" key="1">
    <source>
        <dbReference type="SAM" id="MobiDB-lite"/>
    </source>
</evidence>
<evidence type="ECO:0000313" key="4">
    <source>
        <dbReference type="Proteomes" id="UP000826616"/>
    </source>
</evidence>
<reference evidence="3 4" key="1">
    <citation type="submission" date="2021-08" db="EMBL/GenBank/DDBJ databases">
        <title>Complete genome sequence of the strain Aneurinibacillus thermoaerophilus CCM 8960.</title>
        <authorList>
            <person name="Musilova J."/>
            <person name="Kourilova X."/>
            <person name="Pernicova I."/>
            <person name="Bezdicek M."/>
            <person name="Lengerova M."/>
            <person name="Obruca S."/>
            <person name="Sedlar K."/>
        </authorList>
    </citation>
    <scope>NUCLEOTIDE SEQUENCE [LARGE SCALE GENOMIC DNA]</scope>
    <source>
        <strain evidence="3 4">CCM 8960</strain>
        <plasmid evidence="3 4">pAT1</plasmid>
    </source>
</reference>
<dbReference type="Pfam" id="PF10668">
    <property type="entry name" value="Phage_terminase"/>
    <property type="match status" value="1"/>
</dbReference>
<keyword evidence="4" id="KW-1185">Reference proteome</keyword>
<evidence type="ECO:0000313" key="3">
    <source>
        <dbReference type="EMBL" id="QYY44771.1"/>
    </source>
</evidence>
<proteinExistence type="predicted"/>
<feature type="compositionally biased region" description="Basic and acidic residues" evidence="1">
    <location>
        <begin position="43"/>
        <end position="54"/>
    </location>
</feature>
<keyword evidence="3" id="KW-0614">Plasmid</keyword>
<dbReference type="RefSeq" id="WP_220561201.1">
    <property type="nucleotide sequence ID" value="NZ_CP080765.1"/>
</dbReference>
<dbReference type="GeneID" id="97143419"/>
<dbReference type="InterPro" id="IPR018925">
    <property type="entry name" value="XtmA-like_N"/>
</dbReference>
<evidence type="ECO:0000259" key="2">
    <source>
        <dbReference type="Pfam" id="PF10668"/>
    </source>
</evidence>
<name>A0ABX8YGJ3_ANETH</name>
<dbReference type="EMBL" id="CP080765">
    <property type="protein sequence ID" value="QYY44771.1"/>
    <property type="molecule type" value="Genomic_DNA"/>
</dbReference>
<sequence>MAKQRDPRRDEAFEIYKQHNGEITNRAIAEQLNVPEKTIGGWKSKDKWKQKLAGETEEFNGVLQSDKRSTPKKERSTPNKGGAPLNNKNALNNRGGAKKGNQHAVGNSGGAPLRNDHAVTHGLFRKFLPDDEDTQELMEAIDERGPLEMLWDAIVIKHTNIIRSQQILFVQDKEDETRVIKKLKGMVPSGGSSDDGESGGGAGLVEEIEYEYQHAWDKQAKALNSYARAMSELRGLIKDYLTLSGEDDHRRLQLAKMQQSMNVEQEKLKLAKEKFELEKAKIVGNNKDKASTMSPEERRARIDALERKRRN</sequence>
<accession>A0ABX8YGJ3</accession>
<gene>
    <name evidence="3" type="ORF">K3F53_18730</name>
</gene>
<dbReference type="Proteomes" id="UP000826616">
    <property type="component" value="Plasmid pAT1"/>
</dbReference>
<feature type="region of interest" description="Disordered" evidence="1">
    <location>
        <begin position="36"/>
        <end position="116"/>
    </location>
</feature>
<feature type="region of interest" description="Disordered" evidence="1">
    <location>
        <begin position="284"/>
        <end position="311"/>
    </location>
</feature>